<reference evidence="10 11" key="3">
    <citation type="journal article" date="2013" name="Genome Biol.">
        <title>Assembly of a phased diploid Candida albicans genome facilitates allele-specific measurements and provides a simple model for repeat and indel structure.</title>
        <authorList>
            <person name="Muzzey D."/>
            <person name="Schwartz K."/>
            <person name="Weissman J.S."/>
            <person name="Sherlock G."/>
        </authorList>
    </citation>
    <scope>NUCLEOTIDE SEQUENCE [LARGE SCALE GENOMIC DNA]</scope>
    <source>
        <strain evidence="11">SC5314 / ATCC MYA-2876</strain>
    </source>
</reference>
<dbReference type="CDD" id="cd03390">
    <property type="entry name" value="PAP2_containing_1_like"/>
    <property type="match status" value="1"/>
</dbReference>
<dbReference type="GO" id="GO:0046839">
    <property type="term" value="P:phospholipid dephosphorylation"/>
    <property type="evidence" value="ECO:0000318"/>
    <property type="project" value="GO_Central"/>
</dbReference>
<feature type="transmembrane region" description="Helical" evidence="6">
    <location>
        <begin position="268"/>
        <end position="286"/>
    </location>
</feature>
<dbReference type="Gene3D" id="1.20.144.10">
    <property type="entry name" value="Phosphatidic acid phosphatase type 2/haloperoxidase"/>
    <property type="match status" value="1"/>
</dbReference>
<dbReference type="EMBL" id="CP017628">
    <property type="protein sequence ID" value="AOW29972.1"/>
    <property type="molecule type" value="Genomic_DNA"/>
</dbReference>
<keyword evidence="4 6" id="KW-1133">Transmembrane helix</keyword>
<feature type="transmembrane region" description="Helical" evidence="6">
    <location>
        <begin position="208"/>
        <end position="226"/>
    </location>
</feature>
<dbReference type="PANTHER" id="PTHR10165">
    <property type="entry name" value="LIPID PHOSPHATE PHOSPHATASE"/>
    <property type="match status" value="1"/>
</dbReference>
<evidence type="ECO:0000256" key="3">
    <source>
        <dbReference type="ARBA" id="ARBA00022692"/>
    </source>
</evidence>
<dbReference type="GO" id="GO:0016020">
    <property type="term" value="C:membrane"/>
    <property type="evidence" value="ECO:0000318"/>
    <property type="project" value="GO_Central"/>
</dbReference>
<feature type="transmembrane region" description="Helical" evidence="6">
    <location>
        <begin position="50"/>
        <end position="71"/>
    </location>
</feature>
<dbReference type="GO" id="GO:0008195">
    <property type="term" value="F:phosphatidate phosphatase activity"/>
    <property type="evidence" value="ECO:0000318"/>
    <property type="project" value="GO_Central"/>
</dbReference>
<dbReference type="InterPro" id="IPR043216">
    <property type="entry name" value="PAP-like"/>
</dbReference>
<evidence type="ECO:0000259" key="8">
    <source>
        <dbReference type="SMART" id="SM00014"/>
    </source>
</evidence>
<feature type="transmembrane region" description="Helical" evidence="6">
    <location>
        <begin position="238"/>
        <end position="256"/>
    </location>
</feature>
<keyword evidence="5 6" id="KW-0472">Membrane</keyword>
<dbReference type="FunFam" id="1.20.144.10:FF:000098">
    <property type="entry name" value="Diacylglycerol pyrophosphate (DGPP) phosphatase, putative"/>
    <property type="match status" value="1"/>
</dbReference>
<keyword evidence="11" id="KW-1185">Reference proteome</keyword>
<comment type="similarity">
    <text evidence="2">Belongs to the PA-phosphatase related phosphoesterase family.</text>
</comment>
<gene>
    <name evidence="10" type="ordered locus">CAALFM_C600230WA</name>
    <name evidence="9" type="ordered locus">orf19.8772</name>
</gene>
<dbReference type="PANTHER" id="PTHR10165:SF192">
    <property type="entry name" value="PHOSPHATIDIC ACID PHOSPHATASE TYPE 2_HALOPEROXIDASE DOMAIN-CONTAINING PROTEIN"/>
    <property type="match status" value="1"/>
</dbReference>
<keyword evidence="7" id="KW-0732">Signal</keyword>
<protein>
    <recommendedName>
        <fullName evidence="8">Phosphatidic acid phosphatase type 2/haloperoxidase domain-containing protein</fullName>
    </recommendedName>
</protein>
<name>A0A1D8PPA6_CANAL</name>
<evidence type="ECO:0000313" key="10">
    <source>
        <dbReference type="EMBL" id="AOW29972.1"/>
    </source>
</evidence>
<dbReference type="InterPro" id="IPR036938">
    <property type="entry name" value="PAP2/HPO_sf"/>
</dbReference>
<dbReference type="CGD" id="CAL0000198722">
    <property type="gene designation" value="orf19.8772"/>
</dbReference>
<sequence length="362" mass="41118">MKRENFFSFKWPFFLGLCSLSCLCRCKKNTQIMVTDWVFTINRLQFSGLITISYIFDFLFYLTILILSATLGRTLPPRYHEFSIYDITLRYTHFPETTILVRVWLLVLISAGIPLTQFLLFSIFVVLPIRRRIWDFLAGCLCLLGAMATQLLVTVLLKNIIGLPRPDFIDRCEPMIQNIPLTSLSTVAICTQPDWNLVQEGFRTFPSGHSATVFTGMTIAALNFAARLQTFDNRNNSFKVFITISPWLIAACVASTRVSDNRHFLKDIIAGAFIGTCIGSVFYLQYHPSIFNLANAGRSFPPRRFGIQRFFQNIGGFWKLDGESSDRALGAEDLEKLSNEQLGQPARITSMADNIEVVNKLL</sequence>
<dbReference type="KEGG" id="cal:CAALFM_C600230WA"/>
<dbReference type="GO" id="GO:0006644">
    <property type="term" value="P:phospholipid metabolic process"/>
    <property type="evidence" value="ECO:0000318"/>
    <property type="project" value="GO_Central"/>
</dbReference>
<dbReference type="VEuPathDB" id="FungiDB:C6_00230W_A"/>
<dbReference type="Pfam" id="PF01569">
    <property type="entry name" value="PAP2"/>
    <property type="match status" value="1"/>
</dbReference>
<proteinExistence type="inferred from homology"/>
<evidence type="ECO:0000313" key="9">
    <source>
        <dbReference type="CGD" id="CAL0000198722"/>
    </source>
</evidence>
<evidence type="ECO:0000256" key="7">
    <source>
        <dbReference type="SAM" id="SignalP"/>
    </source>
</evidence>
<evidence type="ECO:0000313" key="11">
    <source>
        <dbReference type="Proteomes" id="UP000000559"/>
    </source>
</evidence>
<evidence type="ECO:0000256" key="4">
    <source>
        <dbReference type="ARBA" id="ARBA00022989"/>
    </source>
</evidence>
<feature type="chain" id="PRO_5009111287" description="Phosphatidic acid phosphatase type 2/haloperoxidase domain-containing protein" evidence="7">
    <location>
        <begin position="27"/>
        <end position="362"/>
    </location>
</feature>
<evidence type="ECO:0000256" key="2">
    <source>
        <dbReference type="ARBA" id="ARBA00008816"/>
    </source>
</evidence>
<dbReference type="SMART" id="SM00014">
    <property type="entry name" value="acidPPc"/>
    <property type="match status" value="1"/>
</dbReference>
<dbReference type="SUPFAM" id="SSF48317">
    <property type="entry name" value="Acid phosphatase/Vanadium-dependent haloperoxidase"/>
    <property type="match status" value="1"/>
</dbReference>
<feature type="transmembrane region" description="Helical" evidence="6">
    <location>
        <begin position="103"/>
        <end position="127"/>
    </location>
</feature>
<reference evidence="10 11" key="1">
    <citation type="journal article" date="2004" name="Proc. Natl. Acad. Sci. U.S.A.">
        <title>The diploid genome sequence of Candida albicans.</title>
        <authorList>
            <person name="Jones T."/>
            <person name="Federspiel N.A."/>
            <person name="Chibana H."/>
            <person name="Dungan J."/>
            <person name="Kalman S."/>
            <person name="Magee B.B."/>
            <person name="Newport G."/>
            <person name="Thorstenson Y.R."/>
            <person name="Agabian N."/>
            <person name="Magee P.T."/>
            <person name="Davis R.W."/>
            <person name="Scherer S."/>
        </authorList>
    </citation>
    <scope>NUCLEOTIDE SEQUENCE [LARGE SCALE GENOMIC DNA]</scope>
    <source>
        <strain evidence="11">SC5314 / ATCC MYA-2876</strain>
    </source>
</reference>
<evidence type="ECO:0000256" key="6">
    <source>
        <dbReference type="SAM" id="Phobius"/>
    </source>
</evidence>
<keyword evidence="3 6" id="KW-0812">Transmembrane</keyword>
<feature type="signal peptide" evidence="7">
    <location>
        <begin position="1"/>
        <end position="26"/>
    </location>
</feature>
<dbReference type="InterPro" id="IPR000326">
    <property type="entry name" value="PAP2/HPO"/>
</dbReference>
<dbReference type="AlphaFoldDB" id="A0A1D8PPA6"/>
<dbReference type="GeneID" id="3646061"/>
<dbReference type="Proteomes" id="UP000000559">
    <property type="component" value="Chromosome 6"/>
</dbReference>
<comment type="subcellular location">
    <subcellularLocation>
        <location evidence="1">Membrane</location>
        <topology evidence="1">Multi-pass membrane protein</topology>
    </subcellularLocation>
</comment>
<accession>A0A1D8PPA6</accession>
<feature type="domain" description="Phosphatidic acid phosphatase type 2/haloperoxidase" evidence="8">
    <location>
        <begin position="139"/>
        <end position="283"/>
    </location>
</feature>
<dbReference type="STRING" id="237561.A0A1D8PPA6"/>
<reference evidence="10 11" key="2">
    <citation type="journal article" date="2007" name="Genome Biol.">
        <title>Assembly of the Candida albicans genome into sixteen supercontigs aligned on the eight chromosomes.</title>
        <authorList>
            <person name="van het Hoog M."/>
            <person name="Rast T.J."/>
            <person name="Martchenko M."/>
            <person name="Grindle S."/>
            <person name="Dignard D."/>
            <person name="Hogues H."/>
            <person name="Cuomo C."/>
            <person name="Berriman M."/>
            <person name="Scherer S."/>
            <person name="Magee B.B."/>
            <person name="Whiteway M."/>
            <person name="Chibana H."/>
            <person name="Nantel A."/>
            <person name="Magee P.T."/>
        </authorList>
    </citation>
    <scope>GENOME REANNOTATION</scope>
    <source>
        <strain evidence="11">SC5314 / ATCC MYA-2876</strain>
    </source>
</reference>
<feature type="transmembrane region" description="Helical" evidence="6">
    <location>
        <begin position="133"/>
        <end position="157"/>
    </location>
</feature>
<organism evidence="10 11">
    <name type="scientific">Candida albicans (strain SC5314 / ATCC MYA-2876)</name>
    <name type="common">Yeast</name>
    <dbReference type="NCBI Taxonomy" id="237561"/>
    <lineage>
        <taxon>Eukaryota</taxon>
        <taxon>Fungi</taxon>
        <taxon>Dikarya</taxon>
        <taxon>Ascomycota</taxon>
        <taxon>Saccharomycotina</taxon>
        <taxon>Pichiomycetes</taxon>
        <taxon>Debaryomycetaceae</taxon>
        <taxon>Candida/Lodderomyces clade</taxon>
        <taxon>Candida</taxon>
    </lineage>
</organism>
<dbReference type="RefSeq" id="XP_712299.2">
    <property type="nucleotide sequence ID" value="XM_707206.2"/>
</dbReference>
<dbReference type="OrthoDB" id="8907274at2759"/>
<evidence type="ECO:0000256" key="5">
    <source>
        <dbReference type="ARBA" id="ARBA00023136"/>
    </source>
</evidence>
<evidence type="ECO:0000256" key="1">
    <source>
        <dbReference type="ARBA" id="ARBA00004141"/>
    </source>
</evidence>
<dbReference type="InParanoid" id="A0A1D8PPA6"/>